<dbReference type="InterPro" id="IPR041881">
    <property type="entry name" value="PqqD_sf"/>
</dbReference>
<dbReference type="Gene3D" id="1.10.10.1150">
    <property type="entry name" value="Coenzyme PQQ synthesis protein D (PqqD)"/>
    <property type="match status" value="1"/>
</dbReference>
<dbReference type="EMBL" id="VOAH01000014">
    <property type="protein sequence ID" value="TVP39586.1"/>
    <property type="molecule type" value="Genomic_DNA"/>
</dbReference>
<dbReference type="InterPro" id="IPR034904">
    <property type="entry name" value="FSCA_dom_sf"/>
</dbReference>
<keyword evidence="3" id="KW-1185">Reference proteome</keyword>
<dbReference type="InterPro" id="IPR008792">
    <property type="entry name" value="PQQD"/>
</dbReference>
<gene>
    <name evidence="2" type="ORF">NARC_140041</name>
</gene>
<dbReference type="OrthoDB" id="371709at2157"/>
<dbReference type="Pfam" id="PF05402">
    <property type="entry name" value="PqqD"/>
    <property type="match status" value="1"/>
</dbReference>
<reference evidence="2 3" key="1">
    <citation type="journal article" date="2019" name="Front. Microbiol.">
        <title>Ammonia Oxidation by the Arctic Terrestrial Thaumarchaeote Candidatus Nitrosocosmicus arcticus Is Stimulated by Increasing Temperatures.</title>
        <authorList>
            <person name="Alves R.J.E."/>
            <person name="Kerou M."/>
            <person name="Zappe A."/>
            <person name="Bittner R."/>
            <person name="Abby S.S."/>
            <person name="Schmidt H.A."/>
            <person name="Pfeifer K."/>
            <person name="Schleper C."/>
        </authorList>
    </citation>
    <scope>NUCLEOTIDE SEQUENCE [LARGE SCALE GENOMIC DNA]</scope>
    <source>
        <strain evidence="2 3">Kfb</strain>
    </source>
</reference>
<dbReference type="InterPro" id="IPR052339">
    <property type="entry name" value="Fe-S_Maturation_MIP18"/>
</dbReference>
<organism evidence="2 3">
    <name type="scientific">Candidatus Nitrosocosmicus arcticus</name>
    <dbReference type="NCBI Taxonomy" id="2035267"/>
    <lineage>
        <taxon>Archaea</taxon>
        <taxon>Nitrososphaerota</taxon>
        <taxon>Nitrososphaeria</taxon>
        <taxon>Nitrososphaerales</taxon>
        <taxon>Nitrososphaeraceae</taxon>
        <taxon>Candidatus Nitrosocosmicus</taxon>
    </lineage>
</organism>
<dbReference type="AlphaFoldDB" id="A0A557SSL0"/>
<dbReference type="SUPFAM" id="SSF117916">
    <property type="entry name" value="Fe-S cluster assembly (FSCA) domain-like"/>
    <property type="match status" value="1"/>
</dbReference>
<proteinExistence type="predicted"/>
<sequence>MSTEQITRERVFSELRKCMDPEIPVNVVDLGLIYNVDVSEKNNIDIKMTMTTRGCPLHDTLVSDVKKYVNTIAGVGDINVQIVWDPPWSIEKMNPAVRDKLGFGKPTLRFQIDYEKYMPMKTGKVTKQEDGSLALVNEKGQGFMVNENIIEFWENCTGDKTINQLADNFSEKLGLPRQQVEQEVVQLIQQLMEAELLMPPNKD</sequence>
<dbReference type="PANTHER" id="PTHR42831">
    <property type="entry name" value="FE-S PROTEIN MATURATION AUXILIARY FACTOR YITW"/>
    <property type="match status" value="1"/>
</dbReference>
<dbReference type="Proteomes" id="UP000315289">
    <property type="component" value="Unassembled WGS sequence"/>
</dbReference>
<accession>A0A557SSL0</accession>
<protein>
    <submittedName>
        <fullName evidence="2">DUF59 domain-containing protein</fullName>
    </submittedName>
</protein>
<evidence type="ECO:0000313" key="3">
    <source>
        <dbReference type="Proteomes" id="UP000315289"/>
    </source>
</evidence>
<dbReference type="Gene3D" id="3.30.300.130">
    <property type="entry name" value="Fe-S cluster assembly (FSCA)"/>
    <property type="match status" value="1"/>
</dbReference>
<dbReference type="PANTHER" id="PTHR42831:SF1">
    <property type="entry name" value="FE-S PROTEIN MATURATION AUXILIARY FACTOR YITW"/>
    <property type="match status" value="1"/>
</dbReference>
<evidence type="ECO:0000313" key="2">
    <source>
        <dbReference type="EMBL" id="TVP39586.1"/>
    </source>
</evidence>
<evidence type="ECO:0000259" key="1">
    <source>
        <dbReference type="Pfam" id="PF01883"/>
    </source>
</evidence>
<name>A0A557SSL0_9ARCH</name>
<dbReference type="InterPro" id="IPR002744">
    <property type="entry name" value="MIP18-like"/>
</dbReference>
<dbReference type="RefSeq" id="WP_144733379.1">
    <property type="nucleotide sequence ID" value="NZ_ML675589.1"/>
</dbReference>
<dbReference type="Pfam" id="PF01883">
    <property type="entry name" value="FeS_assembly_P"/>
    <property type="match status" value="1"/>
</dbReference>
<comment type="caution">
    <text evidence="2">The sequence shown here is derived from an EMBL/GenBank/DDBJ whole genome shotgun (WGS) entry which is preliminary data.</text>
</comment>
<feature type="domain" description="MIP18 family-like" evidence="1">
    <location>
        <begin position="8"/>
        <end position="80"/>
    </location>
</feature>